<feature type="non-terminal residue" evidence="1">
    <location>
        <position position="53"/>
    </location>
</feature>
<comment type="caution">
    <text evidence="1">The sequence shown here is derived from an EMBL/GenBank/DDBJ whole genome shotgun (WGS) entry which is preliminary data.</text>
</comment>
<sequence>VYVSIVDSGVADNKFKADKIPLCVSCFKFSLNIKNNLKIQNDNIYFSTQYYTY</sequence>
<name>A0ACA9R062_9GLOM</name>
<accession>A0ACA9R062</accession>
<dbReference type="EMBL" id="CAJVQC010040543">
    <property type="protein sequence ID" value="CAG8771088.1"/>
    <property type="molecule type" value="Genomic_DNA"/>
</dbReference>
<protein>
    <submittedName>
        <fullName evidence="1">5665_t:CDS:1</fullName>
    </submittedName>
</protein>
<proteinExistence type="predicted"/>
<feature type="non-terminal residue" evidence="1">
    <location>
        <position position="1"/>
    </location>
</feature>
<keyword evidence="2" id="KW-1185">Reference proteome</keyword>
<evidence type="ECO:0000313" key="2">
    <source>
        <dbReference type="Proteomes" id="UP000789920"/>
    </source>
</evidence>
<dbReference type="Proteomes" id="UP000789920">
    <property type="component" value="Unassembled WGS sequence"/>
</dbReference>
<gene>
    <name evidence="1" type="ORF">RPERSI_LOCUS16412</name>
</gene>
<evidence type="ECO:0000313" key="1">
    <source>
        <dbReference type="EMBL" id="CAG8771088.1"/>
    </source>
</evidence>
<organism evidence="1 2">
    <name type="scientific">Racocetra persica</name>
    <dbReference type="NCBI Taxonomy" id="160502"/>
    <lineage>
        <taxon>Eukaryota</taxon>
        <taxon>Fungi</taxon>
        <taxon>Fungi incertae sedis</taxon>
        <taxon>Mucoromycota</taxon>
        <taxon>Glomeromycotina</taxon>
        <taxon>Glomeromycetes</taxon>
        <taxon>Diversisporales</taxon>
        <taxon>Gigasporaceae</taxon>
        <taxon>Racocetra</taxon>
    </lineage>
</organism>
<reference evidence="1" key="1">
    <citation type="submission" date="2021-06" db="EMBL/GenBank/DDBJ databases">
        <authorList>
            <person name="Kallberg Y."/>
            <person name="Tangrot J."/>
            <person name="Rosling A."/>
        </authorList>
    </citation>
    <scope>NUCLEOTIDE SEQUENCE</scope>
    <source>
        <strain evidence="1">MA461A</strain>
    </source>
</reference>